<keyword evidence="1" id="KW-0472">Membrane</keyword>
<keyword evidence="1" id="KW-0812">Transmembrane</keyword>
<keyword evidence="1" id="KW-1133">Transmembrane helix</keyword>
<reference evidence="2 3" key="1">
    <citation type="submission" date="2019-12" db="EMBL/GenBank/DDBJ databases">
        <title>Genomic-based taxomic classification of the family Erythrobacteraceae.</title>
        <authorList>
            <person name="Xu L."/>
        </authorList>
    </citation>
    <scope>NUCLEOTIDE SEQUENCE [LARGE SCALE GENOMIC DNA]</scope>
    <source>
        <strain evidence="2 3">RC4-10-4</strain>
    </source>
</reference>
<dbReference type="OrthoDB" id="7391819at2"/>
<dbReference type="AlphaFoldDB" id="A0A844ZZ24"/>
<proteinExistence type="predicted"/>
<evidence type="ECO:0000313" key="3">
    <source>
        <dbReference type="Proteomes" id="UP000460626"/>
    </source>
</evidence>
<keyword evidence="3" id="KW-1185">Reference proteome</keyword>
<accession>A0A844ZZ24</accession>
<comment type="caution">
    <text evidence="2">The sequence shown here is derived from an EMBL/GenBank/DDBJ whole genome shotgun (WGS) entry which is preliminary data.</text>
</comment>
<feature type="transmembrane region" description="Helical" evidence="1">
    <location>
        <begin position="18"/>
        <end position="35"/>
    </location>
</feature>
<protein>
    <submittedName>
        <fullName evidence="2">Uncharacterized protein</fullName>
    </submittedName>
</protein>
<sequence>MNAAGKQRASTRERRHRWYFRLMDLCLLAAAIGTADWLRDDVIGWKPWSDTNPVYLAVGTMALFFSFLVGPILILVRPLRDEYAEQLWKRTAEVMIYFVTLAPLAILAAAWANYLDLAPAAMDSALRPFDTRQPFFDFMWYAWMSLMLLFVGIFQFLRWKDSR</sequence>
<feature type="transmembrane region" description="Helical" evidence="1">
    <location>
        <begin position="55"/>
        <end position="76"/>
    </location>
</feature>
<evidence type="ECO:0000256" key="1">
    <source>
        <dbReference type="SAM" id="Phobius"/>
    </source>
</evidence>
<dbReference type="RefSeq" id="WP_131452449.1">
    <property type="nucleotide sequence ID" value="NZ_BMJK01000001.1"/>
</dbReference>
<name>A0A844ZZ24_9SPHN</name>
<dbReference type="Proteomes" id="UP000460626">
    <property type="component" value="Unassembled WGS sequence"/>
</dbReference>
<feature type="transmembrane region" description="Helical" evidence="1">
    <location>
        <begin position="138"/>
        <end position="157"/>
    </location>
</feature>
<gene>
    <name evidence="2" type="ORF">GRI62_05930</name>
</gene>
<feature type="transmembrane region" description="Helical" evidence="1">
    <location>
        <begin position="96"/>
        <end position="114"/>
    </location>
</feature>
<dbReference type="EMBL" id="WTYH01000001">
    <property type="protein sequence ID" value="MXO93145.1"/>
    <property type="molecule type" value="Genomic_DNA"/>
</dbReference>
<evidence type="ECO:0000313" key="2">
    <source>
        <dbReference type="EMBL" id="MXO93145.1"/>
    </source>
</evidence>
<organism evidence="2 3">
    <name type="scientific">Aurantiacibacter arachoides</name>
    <dbReference type="NCBI Taxonomy" id="1850444"/>
    <lineage>
        <taxon>Bacteria</taxon>
        <taxon>Pseudomonadati</taxon>
        <taxon>Pseudomonadota</taxon>
        <taxon>Alphaproteobacteria</taxon>
        <taxon>Sphingomonadales</taxon>
        <taxon>Erythrobacteraceae</taxon>
        <taxon>Aurantiacibacter</taxon>
    </lineage>
</organism>